<protein>
    <recommendedName>
        <fullName evidence="3">Multidrug export protein MepA</fullName>
    </recommendedName>
</protein>
<keyword evidence="6 10" id="KW-0812">Transmembrane</keyword>
<accession>A0A2U1E3M4</accession>
<sequence>MENKDYGLGTEDIKSLVLKLSIPSIIGMLANALYNIIDRVFIGQGVNEIAIGGVYVTLPLMFIIMSFQMLASVGGSTLMSISLGEGNRKKAEQFLNTSFLLCLILSILLPTLFYIFADNLLNIVGSTPENHQYAKDYFDIVLFGAPAIIIGFGLNNFIRASGDSKAAMNTILIGVFLNAILDPIFIFALKMGVKGAACATVISQYVSMIWVLMHFVKGKHALNLDPKYMKLDRKAVPLILENGMPLFLINIANAIVTSIITLSVRKYGGTLGISVLSIVGSVTNIFFMPLFGINQGVQPIIAYNYGAKDYERLSKAYKIGALYATYICVFVFLIIMIFPYQISSIFLNKNADPKLLQMAAPALRKSMYASIFLGVSITGTSFFQAVKRPRIASTTSLLRQLLILVPLVYIMPMYFGIDGVWYAYTVSDFVSSIIVFYFLFKIFKLVKIECEQEGDIL</sequence>
<dbReference type="CDD" id="cd13143">
    <property type="entry name" value="MATE_MepA_like"/>
    <property type="match status" value="1"/>
</dbReference>
<dbReference type="InterPro" id="IPR002528">
    <property type="entry name" value="MATE_fam"/>
</dbReference>
<dbReference type="Proteomes" id="UP000245793">
    <property type="component" value="Unassembled WGS sequence"/>
</dbReference>
<dbReference type="InterPro" id="IPR048279">
    <property type="entry name" value="MdtK-like"/>
</dbReference>
<gene>
    <name evidence="11" type="ORF">C7381_10459</name>
</gene>
<feature type="transmembrane region" description="Helical" evidence="10">
    <location>
        <begin position="94"/>
        <end position="117"/>
    </location>
</feature>
<evidence type="ECO:0000256" key="6">
    <source>
        <dbReference type="ARBA" id="ARBA00022692"/>
    </source>
</evidence>
<dbReference type="Pfam" id="PF01554">
    <property type="entry name" value="MatE"/>
    <property type="match status" value="2"/>
</dbReference>
<dbReference type="GO" id="GO:0015297">
    <property type="term" value="F:antiporter activity"/>
    <property type="evidence" value="ECO:0007669"/>
    <property type="project" value="InterPro"/>
</dbReference>
<dbReference type="GO" id="GO:0005886">
    <property type="term" value="C:plasma membrane"/>
    <property type="evidence" value="ECO:0007669"/>
    <property type="project" value="UniProtKB-SubCell"/>
</dbReference>
<dbReference type="NCBIfam" id="TIGR00797">
    <property type="entry name" value="matE"/>
    <property type="match status" value="1"/>
</dbReference>
<dbReference type="PIRSF" id="PIRSF006603">
    <property type="entry name" value="DinF"/>
    <property type="match status" value="1"/>
</dbReference>
<feature type="transmembrane region" description="Helical" evidence="10">
    <location>
        <begin position="321"/>
        <end position="347"/>
    </location>
</feature>
<feature type="transmembrane region" description="Helical" evidence="10">
    <location>
        <begin position="421"/>
        <end position="440"/>
    </location>
</feature>
<dbReference type="EMBL" id="QEKV01000004">
    <property type="protein sequence ID" value="PVY94553.1"/>
    <property type="molecule type" value="Genomic_DNA"/>
</dbReference>
<evidence type="ECO:0000256" key="10">
    <source>
        <dbReference type="SAM" id="Phobius"/>
    </source>
</evidence>
<dbReference type="RefSeq" id="WP_116479994.1">
    <property type="nucleotide sequence ID" value="NZ_QEKV01000004.1"/>
</dbReference>
<evidence type="ECO:0000313" key="11">
    <source>
        <dbReference type="EMBL" id="PVY94553.1"/>
    </source>
</evidence>
<comment type="similarity">
    <text evidence="2">Belongs to the multi antimicrobial extrusion (MATE) (TC 2.A.66.1) family. MepA subfamily.</text>
</comment>
<keyword evidence="12" id="KW-1185">Reference proteome</keyword>
<feature type="transmembrane region" description="Helical" evidence="10">
    <location>
        <begin position="170"/>
        <end position="189"/>
    </location>
</feature>
<dbReference type="GO" id="GO:0046677">
    <property type="term" value="P:response to antibiotic"/>
    <property type="evidence" value="ECO:0007669"/>
    <property type="project" value="UniProtKB-KW"/>
</dbReference>
<evidence type="ECO:0000256" key="2">
    <source>
        <dbReference type="ARBA" id="ARBA00008417"/>
    </source>
</evidence>
<dbReference type="PANTHER" id="PTHR43823:SF3">
    <property type="entry name" value="MULTIDRUG EXPORT PROTEIN MEPA"/>
    <property type="match status" value="1"/>
</dbReference>
<evidence type="ECO:0000256" key="7">
    <source>
        <dbReference type="ARBA" id="ARBA00022989"/>
    </source>
</evidence>
<dbReference type="InterPro" id="IPR051327">
    <property type="entry name" value="MATE_MepA_subfamily"/>
</dbReference>
<organism evidence="11 12">
    <name type="scientific">Ezakiella coagulans</name>
    <dbReference type="NCBI Taxonomy" id="46507"/>
    <lineage>
        <taxon>Bacteria</taxon>
        <taxon>Bacillati</taxon>
        <taxon>Bacillota</taxon>
        <taxon>Tissierellia</taxon>
        <taxon>Ezakiella</taxon>
    </lineage>
</organism>
<keyword evidence="8 10" id="KW-0472">Membrane</keyword>
<name>A0A2U1E3M4_9FIRM</name>
<evidence type="ECO:0000313" key="12">
    <source>
        <dbReference type="Proteomes" id="UP000245793"/>
    </source>
</evidence>
<feature type="transmembrane region" description="Helical" evidence="10">
    <location>
        <begin position="237"/>
        <end position="264"/>
    </location>
</feature>
<feature type="transmembrane region" description="Helical" evidence="10">
    <location>
        <begin position="16"/>
        <end position="37"/>
    </location>
</feature>
<keyword evidence="5" id="KW-1003">Cell membrane</keyword>
<evidence type="ECO:0000256" key="8">
    <source>
        <dbReference type="ARBA" id="ARBA00023136"/>
    </source>
</evidence>
<feature type="transmembrane region" description="Helical" evidence="10">
    <location>
        <begin position="397"/>
        <end position="415"/>
    </location>
</feature>
<dbReference type="PANTHER" id="PTHR43823">
    <property type="entry name" value="SPORULATION PROTEIN YKVU"/>
    <property type="match status" value="1"/>
</dbReference>
<evidence type="ECO:0000256" key="1">
    <source>
        <dbReference type="ARBA" id="ARBA00004651"/>
    </source>
</evidence>
<evidence type="ECO:0000256" key="3">
    <source>
        <dbReference type="ARBA" id="ARBA00022106"/>
    </source>
</evidence>
<feature type="transmembrane region" description="Helical" evidence="10">
    <location>
        <begin position="195"/>
        <end position="216"/>
    </location>
</feature>
<proteinExistence type="inferred from homology"/>
<evidence type="ECO:0000256" key="9">
    <source>
        <dbReference type="ARBA" id="ARBA00023251"/>
    </source>
</evidence>
<dbReference type="GO" id="GO:0042910">
    <property type="term" value="F:xenobiotic transmembrane transporter activity"/>
    <property type="evidence" value="ECO:0007669"/>
    <property type="project" value="InterPro"/>
</dbReference>
<feature type="transmembrane region" description="Helical" evidence="10">
    <location>
        <begin position="49"/>
        <end position="73"/>
    </location>
</feature>
<comment type="subcellular location">
    <subcellularLocation>
        <location evidence="1">Cell membrane</location>
        <topology evidence="1">Multi-pass membrane protein</topology>
    </subcellularLocation>
</comment>
<reference evidence="11 12" key="1">
    <citation type="submission" date="2018-04" db="EMBL/GenBank/DDBJ databases">
        <title>Genomic Encyclopedia of Type Strains, Phase IV (KMG-IV): sequencing the most valuable type-strain genomes for metagenomic binning, comparative biology and taxonomic classification.</title>
        <authorList>
            <person name="Goeker M."/>
        </authorList>
    </citation>
    <scope>NUCLEOTIDE SEQUENCE [LARGE SCALE GENOMIC DNA]</scope>
    <source>
        <strain evidence="11 12">DSM 20705</strain>
    </source>
</reference>
<keyword evidence="4" id="KW-0813">Transport</keyword>
<evidence type="ECO:0000256" key="5">
    <source>
        <dbReference type="ARBA" id="ARBA00022475"/>
    </source>
</evidence>
<feature type="transmembrane region" description="Helical" evidence="10">
    <location>
        <begin position="270"/>
        <end position="291"/>
    </location>
</feature>
<feature type="transmembrane region" description="Helical" evidence="10">
    <location>
        <begin position="367"/>
        <end position="385"/>
    </location>
</feature>
<comment type="caution">
    <text evidence="11">The sequence shown here is derived from an EMBL/GenBank/DDBJ whole genome shotgun (WGS) entry which is preliminary data.</text>
</comment>
<feature type="transmembrane region" description="Helical" evidence="10">
    <location>
        <begin position="137"/>
        <end position="158"/>
    </location>
</feature>
<keyword evidence="9" id="KW-0046">Antibiotic resistance</keyword>
<keyword evidence="7 10" id="KW-1133">Transmembrane helix</keyword>
<dbReference type="AlphaFoldDB" id="A0A2U1E3M4"/>
<dbReference type="InterPro" id="IPR045070">
    <property type="entry name" value="MATE_MepA-like"/>
</dbReference>
<evidence type="ECO:0000256" key="4">
    <source>
        <dbReference type="ARBA" id="ARBA00022448"/>
    </source>
</evidence>